<name>A0AA90SMU7_9GAMM</name>
<dbReference type="Gene3D" id="3.20.20.80">
    <property type="entry name" value="Glycosidases"/>
    <property type="match status" value="1"/>
</dbReference>
<dbReference type="EMBL" id="JASXSV010000011">
    <property type="protein sequence ID" value="MDP0589246.1"/>
    <property type="molecule type" value="Genomic_DNA"/>
</dbReference>
<comment type="caution">
    <text evidence="12">The sequence shown here is derived from an EMBL/GenBank/DDBJ whole genome shotgun (WGS) entry which is preliminary data.</text>
</comment>
<evidence type="ECO:0000256" key="4">
    <source>
        <dbReference type="ARBA" id="ARBA00020295"/>
    </source>
</evidence>
<comment type="catalytic activity">
    <reaction evidence="1 10">
        <text>Transfers a segment of a (1-&gt;4)-alpha-D-glucan to a new position in an acceptor, which may be glucose or a (1-&gt;4)-alpha-D-glucan.</text>
        <dbReference type="EC" id="2.4.1.25"/>
    </reaction>
</comment>
<evidence type="ECO:0000256" key="10">
    <source>
        <dbReference type="RuleBase" id="RU361207"/>
    </source>
</evidence>
<dbReference type="EC" id="2.4.1.25" evidence="3 10"/>
<evidence type="ECO:0000256" key="6">
    <source>
        <dbReference type="ARBA" id="ARBA00022679"/>
    </source>
</evidence>
<keyword evidence="7 10" id="KW-0119">Carbohydrate metabolism</keyword>
<dbReference type="Pfam" id="PF02446">
    <property type="entry name" value="Glyco_hydro_77"/>
    <property type="match status" value="1"/>
</dbReference>
<dbReference type="InterPro" id="IPR003385">
    <property type="entry name" value="Glyco_hydro_77"/>
</dbReference>
<accession>A0AA90SMU7</accession>
<dbReference type="Proteomes" id="UP001178148">
    <property type="component" value="Unassembled WGS sequence"/>
</dbReference>
<keyword evidence="5 10" id="KW-0328">Glycosyltransferase</keyword>
<evidence type="ECO:0000256" key="2">
    <source>
        <dbReference type="ARBA" id="ARBA00005684"/>
    </source>
</evidence>
<dbReference type="Pfam" id="PF21226">
    <property type="entry name" value="MalQ_N"/>
    <property type="match status" value="1"/>
</dbReference>
<keyword evidence="6 10" id="KW-0808">Transferase</keyword>
<proteinExistence type="inferred from homology"/>
<comment type="similarity">
    <text evidence="2 10">Belongs to the disproportionating enzyme family.</text>
</comment>
<evidence type="ECO:0000256" key="9">
    <source>
        <dbReference type="ARBA" id="ARBA00031501"/>
    </source>
</evidence>
<dbReference type="GO" id="GO:0005975">
    <property type="term" value="P:carbohydrate metabolic process"/>
    <property type="evidence" value="ECO:0007669"/>
    <property type="project" value="InterPro"/>
</dbReference>
<evidence type="ECO:0000256" key="8">
    <source>
        <dbReference type="ARBA" id="ARBA00031423"/>
    </source>
</evidence>
<dbReference type="InterPro" id="IPR048458">
    <property type="entry name" value="MalQ_N"/>
</dbReference>
<dbReference type="GO" id="GO:0004134">
    <property type="term" value="F:4-alpha-glucanotransferase activity"/>
    <property type="evidence" value="ECO:0007669"/>
    <property type="project" value="UniProtKB-EC"/>
</dbReference>
<dbReference type="PANTHER" id="PTHR32438:SF5">
    <property type="entry name" value="4-ALPHA-GLUCANOTRANSFERASE DPE1, CHLOROPLASTIC_AMYLOPLASTIC"/>
    <property type="match status" value="1"/>
</dbReference>
<evidence type="ECO:0000313" key="12">
    <source>
        <dbReference type="EMBL" id="MDP0589246.1"/>
    </source>
</evidence>
<dbReference type="NCBIfam" id="TIGR00217">
    <property type="entry name" value="malQ"/>
    <property type="match status" value="1"/>
</dbReference>
<feature type="domain" description="MalQ N-terminal beta-sandwich" evidence="11">
    <location>
        <begin position="70"/>
        <end position="166"/>
    </location>
</feature>
<evidence type="ECO:0000256" key="5">
    <source>
        <dbReference type="ARBA" id="ARBA00022676"/>
    </source>
</evidence>
<evidence type="ECO:0000256" key="3">
    <source>
        <dbReference type="ARBA" id="ARBA00012560"/>
    </source>
</evidence>
<protein>
    <recommendedName>
        <fullName evidence="4 10">4-alpha-glucanotransferase</fullName>
        <ecNumber evidence="3 10">2.4.1.25</ecNumber>
    </recommendedName>
    <alternativeName>
        <fullName evidence="8 10">Amylomaltase</fullName>
    </alternativeName>
    <alternativeName>
        <fullName evidence="9 10">Disproportionating enzyme</fullName>
    </alternativeName>
</protein>
<sequence>MPIVSSEKINELAKLCGITTEYLDWAGNIVHIPSERQVPIFEAMGIDVSSEKNIDQAVKKLRDDKWQDVLPPIKVIHQGQEFIVPIYVLANSPKNIIKGEIVLESGQRKALKVELNLLPVLGSKKLNGNDMVKLSMALPEGLPQGYHRLCLKYRKHNTRCLLIVVPSTCYEQETLARGNKIWGTSIQLYTVRSHENWGIGDFSDLKKMVTVLGEKGADIVGLNPIHALYPDNPQHCSPYSPSSRKYINPLYIDVTAVDGFEECEYVRQKLDDQEFHKQLNTARQTAYIDYGLVASLKFDMLEHLFLHFNERHWLTKSVKGKEFDQFRKTCGQCLEQHALYEALFEHFRAQDVNSLGWSCWPESFQKPDTIEVKAFARKHKDRVLYYTWLQWLAECQLEEAQQAALKAGMSVGIYRDLAVGVDREGADVWRDKQYYCLNASVGAPPDGLAPQGQNWGLPPFNPATLYNNSYAPFIEMVRANMQHCGAVRIDHVAGLFRLWWCPTDKTADYGIYVNYSLDDMLGIIKLESHRYKCLIFGEDLGIVPEEVEEKMASSFCYSNEVVLFSCKGSRFMSVGDYKSRAMTCISNHDIPTLKSWWNCNDIDLLESLGIYSAAQASSEKDHRHNNKIALLGTLKYIGETACNINPDDIATMGYTRDLMEKIHYYLAKTASKIAIIQLEDMFELDTPVNVPGTSVEYPNWQRRLPKDFSEMLDMPINQSLLKNISMIRKS</sequence>
<gene>
    <name evidence="12" type="primary">malQ</name>
    <name evidence="12" type="ORF">QS748_08660</name>
</gene>
<reference evidence="12 13" key="1">
    <citation type="journal article" date="2023" name="bioRxiv">
        <title>An intranuclear bacterial parasite of deep-sea mussels expresses apoptosis inhibitors acquired from its host.</title>
        <authorList>
            <person name="Gonzalez Porras M.A."/>
            <person name="Assie A."/>
            <person name="Tietjen M."/>
            <person name="Violette M."/>
            <person name="Kleiner M."/>
            <person name="Gruber-Vodicka H."/>
            <person name="Dubilier N."/>
            <person name="Leisch N."/>
        </authorList>
    </citation>
    <scope>NUCLEOTIDE SEQUENCE [LARGE SCALE GENOMIC DNA]</scope>
    <source>
        <strain evidence="12">IAP13</strain>
    </source>
</reference>
<dbReference type="InterPro" id="IPR017853">
    <property type="entry name" value="GH"/>
</dbReference>
<evidence type="ECO:0000259" key="11">
    <source>
        <dbReference type="Pfam" id="PF21226"/>
    </source>
</evidence>
<dbReference type="SUPFAM" id="SSF51445">
    <property type="entry name" value="(Trans)glycosidases"/>
    <property type="match status" value="1"/>
</dbReference>
<organism evidence="12 13">
    <name type="scientific">Candidatus Endonucleibacter bathymodioli</name>
    <dbReference type="NCBI Taxonomy" id="539814"/>
    <lineage>
        <taxon>Bacteria</taxon>
        <taxon>Pseudomonadati</taxon>
        <taxon>Pseudomonadota</taxon>
        <taxon>Gammaproteobacteria</taxon>
        <taxon>Oceanospirillales</taxon>
        <taxon>Endozoicomonadaceae</taxon>
        <taxon>Candidatus Endonucleibacter</taxon>
    </lineage>
</organism>
<evidence type="ECO:0000256" key="1">
    <source>
        <dbReference type="ARBA" id="ARBA00000439"/>
    </source>
</evidence>
<evidence type="ECO:0000313" key="13">
    <source>
        <dbReference type="Proteomes" id="UP001178148"/>
    </source>
</evidence>
<dbReference type="AlphaFoldDB" id="A0AA90SMU7"/>
<keyword evidence="13" id="KW-1185">Reference proteome</keyword>
<evidence type="ECO:0000256" key="7">
    <source>
        <dbReference type="ARBA" id="ARBA00023277"/>
    </source>
</evidence>
<dbReference type="PANTHER" id="PTHR32438">
    <property type="entry name" value="4-ALPHA-GLUCANOTRANSFERASE DPE1, CHLOROPLASTIC/AMYLOPLASTIC"/>
    <property type="match status" value="1"/>
</dbReference>